<comment type="caution">
    <text evidence="1">The sequence shown here is derived from an EMBL/GenBank/DDBJ whole genome shotgun (WGS) entry which is preliminary data.</text>
</comment>
<evidence type="ECO:0000313" key="1">
    <source>
        <dbReference type="EMBL" id="KAF0047548.1"/>
    </source>
</evidence>
<evidence type="ECO:0000313" key="2">
    <source>
        <dbReference type="Proteomes" id="UP000438429"/>
    </source>
</evidence>
<accession>A0A6A4TT90</accession>
<protein>
    <submittedName>
        <fullName evidence="1">Uncharacterized protein</fullName>
    </submittedName>
</protein>
<name>A0A6A4TT90_SCOMX</name>
<proteinExistence type="predicted"/>
<gene>
    <name evidence="1" type="ORF">F2P81_001181</name>
</gene>
<dbReference type="Proteomes" id="UP000438429">
    <property type="component" value="Unassembled WGS sequence"/>
</dbReference>
<dbReference type="AlphaFoldDB" id="A0A6A4TT90"/>
<organism evidence="1 2">
    <name type="scientific">Scophthalmus maximus</name>
    <name type="common">Turbot</name>
    <name type="synonym">Psetta maxima</name>
    <dbReference type="NCBI Taxonomy" id="52904"/>
    <lineage>
        <taxon>Eukaryota</taxon>
        <taxon>Metazoa</taxon>
        <taxon>Chordata</taxon>
        <taxon>Craniata</taxon>
        <taxon>Vertebrata</taxon>
        <taxon>Euteleostomi</taxon>
        <taxon>Actinopterygii</taxon>
        <taxon>Neopterygii</taxon>
        <taxon>Teleostei</taxon>
        <taxon>Neoteleostei</taxon>
        <taxon>Acanthomorphata</taxon>
        <taxon>Carangaria</taxon>
        <taxon>Pleuronectiformes</taxon>
        <taxon>Pleuronectoidei</taxon>
        <taxon>Scophthalmidae</taxon>
        <taxon>Scophthalmus</taxon>
    </lineage>
</organism>
<reference evidence="1 2" key="1">
    <citation type="submission" date="2019-06" db="EMBL/GenBank/DDBJ databases">
        <title>Draft genomes of female and male turbot (Scophthalmus maximus).</title>
        <authorList>
            <person name="Xu H."/>
            <person name="Xu X.-W."/>
            <person name="Shao C."/>
            <person name="Chen S."/>
        </authorList>
    </citation>
    <scope>NUCLEOTIDE SEQUENCE [LARGE SCALE GENOMIC DNA]</scope>
    <source>
        <strain evidence="1">Ysfricsl-2016a</strain>
        <tissue evidence="1">Blood</tissue>
    </source>
</reference>
<dbReference type="EMBL" id="VEVO01000001">
    <property type="protein sequence ID" value="KAF0047548.1"/>
    <property type="molecule type" value="Genomic_DNA"/>
</dbReference>
<sequence>MSIVITIHEFTAGLCCDNQSHFIGHKRHIEYTFIPFQTILEVRSLMCVPDEHCCVTAIKLGTTHKSLYYLSGSEDIELSTVHADVWGTTTPAVQRSLSTAPSVEYPMHRAFSKRFERWKTSVEALYKTKATSLSLTTSITYLKMTGHRSCPVKFCVVSSWREKNSTPFFSLLHVATLAFQSQKTLESVALLKATHPMRTKARSSLECISHLRIVPSLLMNTVFITVLNNK</sequence>